<dbReference type="Pfam" id="PF04820">
    <property type="entry name" value="Trp_halogenase"/>
    <property type="match status" value="1"/>
</dbReference>
<dbReference type="InterPro" id="IPR006905">
    <property type="entry name" value="Flavin_halogenase"/>
</dbReference>
<feature type="binding site" evidence="2">
    <location>
        <position position="355"/>
    </location>
    <ligand>
        <name>L-tryptophan</name>
        <dbReference type="ChEBI" id="CHEBI:57912"/>
    </ligand>
</feature>
<reference evidence="3 4" key="1">
    <citation type="submission" date="2023-09" db="EMBL/GenBank/DDBJ databases">
        <authorList>
            <person name="Rey-Velasco X."/>
        </authorList>
    </citation>
    <scope>NUCLEOTIDE SEQUENCE [LARGE SCALE GENOMIC DNA]</scope>
    <source>
        <strain evidence="3 4">W409</strain>
    </source>
</reference>
<organism evidence="3 4">
    <name type="scientific">Brumicola blandensis</name>
    <dbReference type="NCBI Taxonomy" id="3075611"/>
    <lineage>
        <taxon>Bacteria</taxon>
        <taxon>Pseudomonadati</taxon>
        <taxon>Pseudomonadota</taxon>
        <taxon>Gammaproteobacteria</taxon>
        <taxon>Alteromonadales</taxon>
        <taxon>Alteromonadaceae</taxon>
        <taxon>Brumicola</taxon>
    </lineage>
</organism>
<protein>
    <submittedName>
        <fullName evidence="3">Tryptophan halogenase family protein</fullName>
    </submittedName>
</protein>
<dbReference type="Gene3D" id="3.50.50.60">
    <property type="entry name" value="FAD/NAD(P)-binding domain"/>
    <property type="match status" value="1"/>
</dbReference>
<evidence type="ECO:0000256" key="2">
    <source>
        <dbReference type="PIRSR" id="PIRSR011396-2"/>
    </source>
</evidence>
<dbReference type="Proteomes" id="UP001249020">
    <property type="component" value="Unassembled WGS sequence"/>
</dbReference>
<dbReference type="InterPro" id="IPR036188">
    <property type="entry name" value="FAD/NAD-bd_sf"/>
</dbReference>
<dbReference type="InterPro" id="IPR050816">
    <property type="entry name" value="Flavin-dep_Halogenase_NPB"/>
</dbReference>
<keyword evidence="2" id="KW-0547">Nucleotide-binding</keyword>
<proteinExistence type="predicted"/>
<dbReference type="EMBL" id="JAVRIE010000001">
    <property type="protein sequence ID" value="MDT0581067.1"/>
    <property type="molecule type" value="Genomic_DNA"/>
</dbReference>
<feature type="binding site" evidence="2">
    <location>
        <position position="83"/>
    </location>
    <ligand>
        <name>7-chloro-L-tryptophan</name>
        <dbReference type="ChEBI" id="CHEBI:58713"/>
    </ligand>
</feature>
<gene>
    <name evidence="3" type="ORF">RM544_00795</name>
</gene>
<dbReference type="GO" id="GO:0004497">
    <property type="term" value="F:monooxygenase activity"/>
    <property type="evidence" value="ECO:0007669"/>
    <property type="project" value="InterPro"/>
</dbReference>
<feature type="active site" evidence="1">
    <location>
        <position position="83"/>
    </location>
</feature>
<evidence type="ECO:0000313" key="3">
    <source>
        <dbReference type="EMBL" id="MDT0581067.1"/>
    </source>
</evidence>
<dbReference type="SUPFAM" id="SSF51905">
    <property type="entry name" value="FAD/NAD(P)-binding domain"/>
    <property type="match status" value="1"/>
</dbReference>
<dbReference type="InterPro" id="IPR033856">
    <property type="entry name" value="Trp_halogen"/>
</dbReference>
<dbReference type="PANTHER" id="PTHR43747:SF4">
    <property type="entry name" value="FLAVIN-DEPENDENT TRYPTOPHAN HALOGENASE"/>
    <property type="match status" value="1"/>
</dbReference>
<keyword evidence="2" id="KW-0285">Flavoprotein</keyword>
<feature type="binding site" evidence="2">
    <location>
        <position position="359"/>
    </location>
    <ligand>
        <name>FAD</name>
        <dbReference type="ChEBI" id="CHEBI:57692"/>
    </ligand>
</feature>
<dbReference type="PIRSF" id="PIRSF011396">
    <property type="entry name" value="Trp_halogenase"/>
    <property type="match status" value="1"/>
</dbReference>
<keyword evidence="4" id="KW-1185">Reference proteome</keyword>
<sequence>MSGPAIQEVVVVGGGTAGWLAAGVLAAKNKQLGEAKIKVTLVESPNVASLGVGEGTWPSMRHTLQIIGINEQTFIQRCNVSLKQGSLFQGWVNGSPNDAYYHPFVTPPHYGQYDLAGAWQQLSNREMKFADFASVQSSVCELNLAPKQLSTPDYAGVTNYGYHLDAGKFAELLCEHCTKLLGVRHIKDHVTQVHAAKNGDVSHLSTKLSGNISGQLFVDCSGMNSLLIDQHYHIPFLNQEHVLFNDRALAAHVPYASDSAPILSATKSSAQTNGWIWDIGLQTRRGVGYTYSSQFESKQSAEDTLAKYINTLTEDGLNSSITPRTIKFTPGYREKFWQNNCVAVGMSSGFFEPLEASAIAMVELSLTMLSEQFPRNRQHMDIVAERFNERFTYRWQRVIDFLKLHYVLSERQDKYWLAHRDASSIPDSLQKLLDTWQFQAPSRYDVIQNEEVFPSASYQYVLYGMRYKRSIENTLAATTLSSSMLQYAEQLMQQNEQLKHQYRAGLPSNRTFINSLLGKVNKGSAV</sequence>
<comment type="caution">
    <text evidence="3">The sequence shown here is derived from an EMBL/GenBank/DDBJ whole genome shotgun (WGS) entry which is preliminary data.</text>
</comment>
<accession>A0AAW8QVK1</accession>
<feature type="binding site" evidence="2">
    <location>
        <position position="190"/>
    </location>
    <ligand>
        <name>FAD</name>
        <dbReference type="ChEBI" id="CHEBI:57692"/>
    </ligand>
</feature>
<name>A0AAW8QVK1_9ALTE</name>
<dbReference type="PANTHER" id="PTHR43747">
    <property type="entry name" value="FAD-BINDING PROTEIN"/>
    <property type="match status" value="1"/>
</dbReference>
<evidence type="ECO:0000256" key="1">
    <source>
        <dbReference type="PIRSR" id="PIRSR011396-1"/>
    </source>
</evidence>
<evidence type="ECO:0000313" key="4">
    <source>
        <dbReference type="Proteomes" id="UP001249020"/>
    </source>
</evidence>
<dbReference type="RefSeq" id="WP_311359882.1">
    <property type="nucleotide sequence ID" value="NZ_JAVRIE010000001.1"/>
</dbReference>
<dbReference type="AlphaFoldDB" id="A0AAW8QVK1"/>
<feature type="binding site" evidence="2">
    <location>
        <begin position="14"/>
        <end position="17"/>
    </location>
    <ligand>
        <name>FAD</name>
        <dbReference type="ChEBI" id="CHEBI:57692"/>
    </ligand>
</feature>
<dbReference type="GO" id="GO:0000166">
    <property type="term" value="F:nucleotide binding"/>
    <property type="evidence" value="ECO:0007669"/>
    <property type="project" value="UniProtKB-KW"/>
</dbReference>
<keyword evidence="2" id="KW-0274">FAD</keyword>